<accession>A0ABU6RD15</accession>
<keyword evidence="2" id="KW-1185">Reference proteome</keyword>
<evidence type="ECO:0000313" key="2">
    <source>
        <dbReference type="Proteomes" id="UP001341840"/>
    </source>
</evidence>
<sequence>FSRFIRTENPWVGDSHSVYIIRLFRCKFKLGKSAKCSSGFFESSISASSSLSLWLYGEVGVYIYYLDKGLYFTGEPKLRRFRCV</sequence>
<proteinExistence type="predicted"/>
<organism evidence="1 2">
    <name type="scientific">Stylosanthes scabra</name>
    <dbReference type="NCBI Taxonomy" id="79078"/>
    <lineage>
        <taxon>Eukaryota</taxon>
        <taxon>Viridiplantae</taxon>
        <taxon>Streptophyta</taxon>
        <taxon>Embryophyta</taxon>
        <taxon>Tracheophyta</taxon>
        <taxon>Spermatophyta</taxon>
        <taxon>Magnoliopsida</taxon>
        <taxon>eudicotyledons</taxon>
        <taxon>Gunneridae</taxon>
        <taxon>Pentapetalae</taxon>
        <taxon>rosids</taxon>
        <taxon>fabids</taxon>
        <taxon>Fabales</taxon>
        <taxon>Fabaceae</taxon>
        <taxon>Papilionoideae</taxon>
        <taxon>50 kb inversion clade</taxon>
        <taxon>dalbergioids sensu lato</taxon>
        <taxon>Dalbergieae</taxon>
        <taxon>Pterocarpus clade</taxon>
        <taxon>Stylosanthes</taxon>
    </lineage>
</organism>
<comment type="caution">
    <text evidence="1">The sequence shown here is derived from an EMBL/GenBank/DDBJ whole genome shotgun (WGS) entry which is preliminary data.</text>
</comment>
<reference evidence="1 2" key="1">
    <citation type="journal article" date="2023" name="Plants (Basel)">
        <title>Bridging the Gap: Combining Genomics and Transcriptomics Approaches to Understand Stylosanthes scabra, an Orphan Legume from the Brazilian Caatinga.</title>
        <authorList>
            <person name="Ferreira-Neto J.R.C."/>
            <person name="da Silva M.D."/>
            <person name="Binneck E."/>
            <person name="de Melo N.F."/>
            <person name="da Silva R.H."/>
            <person name="de Melo A.L.T.M."/>
            <person name="Pandolfi V."/>
            <person name="Bustamante F.O."/>
            <person name="Brasileiro-Vidal A.C."/>
            <person name="Benko-Iseppon A.M."/>
        </authorList>
    </citation>
    <scope>NUCLEOTIDE SEQUENCE [LARGE SCALE GENOMIC DNA]</scope>
    <source>
        <tissue evidence="1">Leaves</tissue>
    </source>
</reference>
<evidence type="ECO:0000313" key="1">
    <source>
        <dbReference type="EMBL" id="MED6121925.1"/>
    </source>
</evidence>
<protein>
    <submittedName>
        <fullName evidence="1">Uncharacterized protein</fullName>
    </submittedName>
</protein>
<dbReference type="EMBL" id="JASCZI010030371">
    <property type="protein sequence ID" value="MED6121925.1"/>
    <property type="molecule type" value="Genomic_DNA"/>
</dbReference>
<dbReference type="Proteomes" id="UP001341840">
    <property type="component" value="Unassembled WGS sequence"/>
</dbReference>
<name>A0ABU6RD15_9FABA</name>
<gene>
    <name evidence="1" type="ORF">PIB30_034783</name>
</gene>
<feature type="non-terminal residue" evidence="1">
    <location>
        <position position="1"/>
    </location>
</feature>